<evidence type="ECO:0000256" key="4">
    <source>
        <dbReference type="ARBA" id="ARBA00022989"/>
    </source>
</evidence>
<evidence type="ECO:0000256" key="1">
    <source>
        <dbReference type="ARBA" id="ARBA00004141"/>
    </source>
</evidence>
<dbReference type="SFLD" id="SFLDS00052">
    <property type="entry name" value="Ferric_Reductase_Domain"/>
    <property type="match status" value="1"/>
</dbReference>
<accession>A0AAV9NJF1</accession>
<dbReference type="Pfam" id="PF01794">
    <property type="entry name" value="Ferric_reduct"/>
    <property type="match status" value="1"/>
</dbReference>
<keyword evidence="6 8" id="KW-0472">Membrane</keyword>
<keyword evidence="13" id="KW-1185">Reference proteome</keyword>
<keyword evidence="4 8" id="KW-1133">Transmembrane helix</keyword>
<reference evidence="12 13" key="1">
    <citation type="submission" date="2023-08" db="EMBL/GenBank/DDBJ databases">
        <title>Black Yeasts Isolated from many extreme environments.</title>
        <authorList>
            <person name="Coleine C."/>
            <person name="Stajich J.E."/>
            <person name="Selbmann L."/>
        </authorList>
    </citation>
    <scope>NUCLEOTIDE SEQUENCE [LARGE SCALE GENOMIC DNA]</scope>
    <source>
        <strain evidence="12 13">CCFEE 5792</strain>
    </source>
</reference>
<keyword evidence="9" id="KW-0732">Signal</keyword>
<organism evidence="12 13">
    <name type="scientific">Exophiala bonariae</name>
    <dbReference type="NCBI Taxonomy" id="1690606"/>
    <lineage>
        <taxon>Eukaryota</taxon>
        <taxon>Fungi</taxon>
        <taxon>Dikarya</taxon>
        <taxon>Ascomycota</taxon>
        <taxon>Pezizomycotina</taxon>
        <taxon>Eurotiomycetes</taxon>
        <taxon>Chaetothyriomycetidae</taxon>
        <taxon>Chaetothyriales</taxon>
        <taxon>Herpotrichiellaceae</taxon>
        <taxon>Exophiala</taxon>
    </lineage>
</organism>
<proteinExistence type="predicted"/>
<comment type="caution">
    <text evidence="12">The sequence shown here is derived from an EMBL/GenBank/DDBJ whole genome shotgun (WGS) entry which is preliminary data.</text>
</comment>
<dbReference type="CDD" id="cd06186">
    <property type="entry name" value="NOX_Duox_like_FAD_NADP"/>
    <property type="match status" value="1"/>
</dbReference>
<evidence type="ECO:0000313" key="12">
    <source>
        <dbReference type="EMBL" id="KAK5059984.1"/>
    </source>
</evidence>
<dbReference type="SUPFAM" id="SSF52343">
    <property type="entry name" value="Ferredoxin reductase-like, C-terminal NADP-linked domain"/>
    <property type="match status" value="1"/>
</dbReference>
<feature type="transmembrane region" description="Helical" evidence="8">
    <location>
        <begin position="404"/>
        <end position="422"/>
    </location>
</feature>
<evidence type="ECO:0000313" key="13">
    <source>
        <dbReference type="Proteomes" id="UP001358417"/>
    </source>
</evidence>
<keyword evidence="5" id="KW-0406">Ion transport</keyword>
<dbReference type="GO" id="GO:0006826">
    <property type="term" value="P:iron ion transport"/>
    <property type="evidence" value="ECO:0007669"/>
    <property type="project" value="TreeGrafter"/>
</dbReference>
<evidence type="ECO:0000259" key="10">
    <source>
        <dbReference type="Pfam" id="PF01794"/>
    </source>
</evidence>
<dbReference type="Gene3D" id="3.40.50.80">
    <property type="entry name" value="Nucleotide-binding domain of ferredoxin-NADP reductase (FNR) module"/>
    <property type="match status" value="1"/>
</dbReference>
<dbReference type="SFLD" id="SFLDG01168">
    <property type="entry name" value="Ferric_reductase_subgroup_(FRE"/>
    <property type="match status" value="1"/>
</dbReference>
<dbReference type="GO" id="GO:0006879">
    <property type="term" value="P:intracellular iron ion homeostasis"/>
    <property type="evidence" value="ECO:0007669"/>
    <property type="project" value="TreeGrafter"/>
</dbReference>
<dbReference type="InterPro" id="IPR039261">
    <property type="entry name" value="FNR_nucleotide-bd"/>
</dbReference>
<feature type="transmembrane region" description="Helical" evidence="8">
    <location>
        <begin position="574"/>
        <end position="592"/>
    </location>
</feature>
<evidence type="ECO:0000256" key="8">
    <source>
        <dbReference type="SAM" id="Phobius"/>
    </source>
</evidence>
<name>A0AAV9NJF1_9EURO</name>
<dbReference type="InterPro" id="IPR013112">
    <property type="entry name" value="FAD-bd_8"/>
</dbReference>
<feature type="transmembrane region" description="Helical" evidence="8">
    <location>
        <begin position="341"/>
        <end position="360"/>
    </location>
</feature>
<evidence type="ECO:0008006" key="14">
    <source>
        <dbReference type="Google" id="ProtNLM"/>
    </source>
</evidence>
<evidence type="ECO:0000256" key="5">
    <source>
        <dbReference type="ARBA" id="ARBA00023065"/>
    </source>
</evidence>
<dbReference type="Pfam" id="PF08022">
    <property type="entry name" value="FAD_binding_8"/>
    <property type="match status" value="1"/>
</dbReference>
<dbReference type="GeneID" id="89978025"/>
<evidence type="ECO:0000256" key="3">
    <source>
        <dbReference type="ARBA" id="ARBA00022692"/>
    </source>
</evidence>
<feature type="transmembrane region" description="Helical" evidence="8">
    <location>
        <begin position="372"/>
        <end position="392"/>
    </location>
</feature>
<feature type="transmembrane region" description="Helical" evidence="8">
    <location>
        <begin position="231"/>
        <end position="250"/>
    </location>
</feature>
<dbReference type="GO" id="GO:0015677">
    <property type="term" value="P:copper ion import"/>
    <property type="evidence" value="ECO:0007669"/>
    <property type="project" value="TreeGrafter"/>
</dbReference>
<dbReference type="InterPro" id="IPR013130">
    <property type="entry name" value="Fe3_Rdtase_TM_dom"/>
</dbReference>
<evidence type="ECO:0000256" key="7">
    <source>
        <dbReference type="SAM" id="MobiDB-lite"/>
    </source>
</evidence>
<gene>
    <name evidence="12" type="ORF">LTR84_009867</name>
</gene>
<feature type="region of interest" description="Disordered" evidence="7">
    <location>
        <begin position="496"/>
        <end position="520"/>
    </location>
</feature>
<evidence type="ECO:0000259" key="11">
    <source>
        <dbReference type="Pfam" id="PF08022"/>
    </source>
</evidence>
<dbReference type="PANTHER" id="PTHR32361">
    <property type="entry name" value="FERRIC/CUPRIC REDUCTASE TRANSMEMBRANE COMPONENT"/>
    <property type="match status" value="1"/>
</dbReference>
<evidence type="ECO:0000256" key="9">
    <source>
        <dbReference type="SAM" id="SignalP"/>
    </source>
</evidence>
<feature type="domain" description="FAD-binding 8" evidence="11">
    <location>
        <begin position="443"/>
        <end position="560"/>
    </location>
</feature>
<keyword evidence="3 8" id="KW-0812">Transmembrane</keyword>
<dbReference type="PANTHER" id="PTHR32361:SF9">
    <property type="entry name" value="FERRIC REDUCTASE TRANSMEMBRANE COMPONENT 3-RELATED"/>
    <property type="match status" value="1"/>
</dbReference>
<dbReference type="RefSeq" id="XP_064709805.1">
    <property type="nucleotide sequence ID" value="XM_064853406.1"/>
</dbReference>
<dbReference type="AlphaFoldDB" id="A0AAV9NJF1"/>
<comment type="subcellular location">
    <subcellularLocation>
        <location evidence="1">Membrane</location>
        <topology evidence="1">Multi-pass membrane protein</topology>
    </subcellularLocation>
</comment>
<evidence type="ECO:0000256" key="6">
    <source>
        <dbReference type="ARBA" id="ARBA00023136"/>
    </source>
</evidence>
<dbReference type="InterPro" id="IPR051410">
    <property type="entry name" value="Ferric/Cupric_Reductase"/>
</dbReference>
<protein>
    <recommendedName>
        <fullName evidence="14">Ferric oxidoreductase domain-containing protein</fullName>
    </recommendedName>
</protein>
<feature type="signal peptide" evidence="9">
    <location>
        <begin position="1"/>
        <end position="17"/>
    </location>
</feature>
<feature type="compositionally biased region" description="Polar residues" evidence="7">
    <location>
        <begin position="496"/>
        <end position="506"/>
    </location>
</feature>
<evidence type="ECO:0000256" key="2">
    <source>
        <dbReference type="ARBA" id="ARBA00022448"/>
    </source>
</evidence>
<keyword evidence="2" id="KW-0813">Transport</keyword>
<feature type="chain" id="PRO_5043743124" description="Ferric oxidoreductase domain-containing protein" evidence="9">
    <location>
        <begin position="18"/>
        <end position="686"/>
    </location>
</feature>
<dbReference type="GO" id="GO:0000293">
    <property type="term" value="F:ferric-chelate reductase activity"/>
    <property type="evidence" value="ECO:0007669"/>
    <property type="project" value="TreeGrafter"/>
</dbReference>
<feature type="domain" description="Ferric oxidoreductase" evidence="10">
    <location>
        <begin position="271"/>
        <end position="388"/>
    </location>
</feature>
<feature type="transmembrane region" description="Helical" evidence="8">
    <location>
        <begin position="309"/>
        <end position="329"/>
    </location>
</feature>
<dbReference type="Proteomes" id="UP001358417">
    <property type="component" value="Unassembled WGS sequence"/>
</dbReference>
<sequence>MLPLLLRGSLLLTAASAAFVGLGTTAYKPYCCTACRASLAAATLACTPHHHGGAHSHGATTPPDCYASDEAFLTSLAYCLNVTCTDQEQLPIWELEKWWAQKVTENPTVPPTLLYTQALGLIGVPPQGEYSAGLTLNTTMRPNSAALAMYRNFYPIFEENSSLLNRYSLVVLVVGFATPVLVSWAGYAPFMADLYAKATPWLVYPSIFGRYHARPLPWLLGNAPTMGQFQYIAMFFVLNLVLSSVSYTSAQPHPWGYNKAQEINAYIGYRTGEFGYAILPLTILFSGRNNILLWLTNWSHGTFLILHRWVARLFILLAIVHSLTLLIAYKGSGIYAMNFPQAYFSWGIVGTVLAVVMLFSNSLWLRRWSYEVFLIQHILFVVILIVACWYHVILRFGKKGSHEYWLYAAIAVWVFDRLMRIVRIIKNRARYATVTDVGQGHVRVDIPGVRWGTAPGIHAYVHFPTITSLRPWENHPFSVNSTAHLSSWRKHDVPTSATVHETSSSENSEKHGGQQPSVTSAVDTPIQTTIGISLFIKKNTGMTKHLKNHSKLLTFLDGPYPKYSSKSLLDCDRVILIGGGIGITGLLAWLNVHPNVRLTWSMKETSSALVNELQSALHGVGQKDILINQRIDVESLLFAEVQAGYKSIGVVVCGPGGLCDDVRAVVARLGRHEKTIFELEVDTFSW</sequence>
<dbReference type="GO" id="GO:0005886">
    <property type="term" value="C:plasma membrane"/>
    <property type="evidence" value="ECO:0007669"/>
    <property type="project" value="TreeGrafter"/>
</dbReference>
<dbReference type="EMBL" id="JAVRRD010000004">
    <property type="protein sequence ID" value="KAK5059984.1"/>
    <property type="molecule type" value="Genomic_DNA"/>
</dbReference>
<feature type="transmembrane region" description="Helical" evidence="8">
    <location>
        <begin position="167"/>
        <end position="187"/>
    </location>
</feature>